<keyword evidence="12" id="KW-1185">Reference proteome</keyword>
<dbReference type="AlphaFoldDB" id="A0A0L6VEK6"/>
<dbReference type="PRINTS" id="PR00734">
    <property type="entry name" value="GLHYDRLASE7"/>
</dbReference>
<dbReference type="EC" id="3.2.1.-" evidence="9"/>
<evidence type="ECO:0000256" key="3">
    <source>
        <dbReference type="ARBA" id="ARBA00022729"/>
    </source>
</evidence>
<dbReference type="PANTHER" id="PTHR33753">
    <property type="entry name" value="1,4-BETA-D-GLUCAN CELLOBIOHYDROLASE B"/>
    <property type="match status" value="1"/>
</dbReference>
<dbReference type="VEuPathDB" id="FungiDB:VP01_1789g9"/>
<feature type="signal peptide" evidence="10">
    <location>
        <begin position="1"/>
        <end position="19"/>
    </location>
</feature>
<evidence type="ECO:0000313" key="12">
    <source>
        <dbReference type="Proteomes" id="UP000037035"/>
    </source>
</evidence>
<sequence>MRAFVFASVYLAHLALVRGQQAGTSTPESPPQITIKDCSTGSCQDLTGGATIDANWRWSYSPDTKKNCYTGNLWDNTLCPDGETCAKNCALDGANYKDTYGITSTKDSLKLTFITNGPYSKNFGSRLYFTMGEKYFLFKLKNKEFAFTVDVSKLPCGLNGALYFAAMAEDGGMSAKGGLNKAGAKYGTGYCDAQCPQDVKWIGGKANSDGWLPSKTDPNSGTGNMGTCCAEMDIWEANSISQAFTPHPCKTAGQTICMNKACGNMEGGRYVADCDKDGCDFATYRWGAQKFFGPGGTVDSKQPFTVVTQFITDNGKDDGELSEIRRLYIQGGKTIKNEAVTIPGAKAADSITQGFCDATKAFTKDVNDFKAKGGMASMSKAMEQGMVLVFSLWDDQVASMNWLDSNYPPNKPVSAPGAPRGTCDAKLGDPEIVRAQHGNATVEFSDLRIDWHWDRHWQLG</sequence>
<dbReference type="OrthoDB" id="2495730at2759"/>
<feature type="chain" id="PRO_5005568298" description="Glucanase" evidence="10">
    <location>
        <begin position="20"/>
        <end position="460"/>
    </location>
</feature>
<evidence type="ECO:0000256" key="5">
    <source>
        <dbReference type="ARBA" id="ARBA00023001"/>
    </source>
</evidence>
<evidence type="ECO:0000256" key="2">
    <source>
        <dbReference type="ARBA" id="ARBA00006044"/>
    </source>
</evidence>
<dbReference type="Proteomes" id="UP000037035">
    <property type="component" value="Unassembled WGS sequence"/>
</dbReference>
<evidence type="ECO:0000256" key="7">
    <source>
        <dbReference type="ARBA" id="ARBA00023295"/>
    </source>
</evidence>
<gene>
    <name evidence="11" type="ORF">VP01_1789g9</name>
</gene>
<comment type="catalytic activity">
    <reaction evidence="1">
        <text>Hydrolysis of (1-&gt;4)-beta-D-glucosidic linkages in cellulose and cellotetraose, releasing cellobiose from the non-reducing ends of the chains.</text>
        <dbReference type="EC" id="3.2.1.91"/>
    </reaction>
</comment>
<dbReference type="GO" id="GO:0016162">
    <property type="term" value="F:cellulose 1,4-beta-cellobiosidase activity"/>
    <property type="evidence" value="ECO:0007669"/>
    <property type="project" value="UniProtKB-EC"/>
</dbReference>
<evidence type="ECO:0000256" key="4">
    <source>
        <dbReference type="ARBA" id="ARBA00022801"/>
    </source>
</evidence>
<keyword evidence="3 10" id="KW-0732">Signal</keyword>
<accession>A0A0L6VEK6</accession>
<dbReference type="SUPFAM" id="SSF49899">
    <property type="entry name" value="Concanavalin A-like lectins/glucanases"/>
    <property type="match status" value="1"/>
</dbReference>
<proteinExistence type="inferred from homology"/>
<comment type="caution">
    <text evidence="11">The sequence shown here is derived from an EMBL/GenBank/DDBJ whole genome shotgun (WGS) entry which is preliminary data.</text>
</comment>
<keyword evidence="7 9" id="KW-0326">Glycosidase</keyword>
<dbReference type="Pfam" id="PF00840">
    <property type="entry name" value="Glyco_hydro_7"/>
    <property type="match status" value="1"/>
</dbReference>
<dbReference type="InterPro" id="IPR001722">
    <property type="entry name" value="Glyco_hydro_7"/>
</dbReference>
<dbReference type="InterPro" id="IPR013320">
    <property type="entry name" value="ConA-like_dom_sf"/>
</dbReference>
<dbReference type="GO" id="GO:0030245">
    <property type="term" value="P:cellulose catabolic process"/>
    <property type="evidence" value="ECO:0007669"/>
    <property type="project" value="UniProtKB-KW"/>
</dbReference>
<dbReference type="Gene3D" id="2.70.100.10">
    <property type="entry name" value="Glycoside hydrolase, family 7, domain"/>
    <property type="match status" value="1"/>
</dbReference>
<dbReference type="CDD" id="cd07999">
    <property type="entry name" value="GH7_CBH_EG"/>
    <property type="match status" value="1"/>
</dbReference>
<evidence type="ECO:0000256" key="9">
    <source>
        <dbReference type="RuleBase" id="RU361164"/>
    </source>
</evidence>
<reference evidence="11 12" key="1">
    <citation type="submission" date="2015-08" db="EMBL/GenBank/DDBJ databases">
        <title>Next Generation Sequencing and Analysis of the Genome of Puccinia sorghi L Schw, the Causal Agent of Maize Common Rust.</title>
        <authorList>
            <person name="Rochi L."/>
            <person name="Burguener G."/>
            <person name="Darino M."/>
            <person name="Turjanski A."/>
            <person name="Kreff E."/>
            <person name="Dieguez M.J."/>
            <person name="Sacco F."/>
        </authorList>
    </citation>
    <scope>NUCLEOTIDE SEQUENCE [LARGE SCALE GENOMIC DNA]</scope>
    <source>
        <strain evidence="11 12">RO10H11247</strain>
    </source>
</reference>
<keyword evidence="6" id="KW-0119">Carbohydrate metabolism</keyword>
<organism evidence="11 12">
    <name type="scientific">Puccinia sorghi</name>
    <dbReference type="NCBI Taxonomy" id="27349"/>
    <lineage>
        <taxon>Eukaryota</taxon>
        <taxon>Fungi</taxon>
        <taxon>Dikarya</taxon>
        <taxon>Basidiomycota</taxon>
        <taxon>Pucciniomycotina</taxon>
        <taxon>Pucciniomycetes</taxon>
        <taxon>Pucciniales</taxon>
        <taxon>Pucciniaceae</taxon>
        <taxon>Puccinia</taxon>
    </lineage>
</organism>
<keyword evidence="5 9" id="KW-0136">Cellulose degradation</keyword>
<evidence type="ECO:0000313" key="11">
    <source>
        <dbReference type="EMBL" id="KNZ59188.1"/>
    </source>
</evidence>
<keyword evidence="8 9" id="KW-0624">Polysaccharide degradation</keyword>
<keyword evidence="4 9" id="KW-0378">Hydrolase</keyword>
<dbReference type="STRING" id="27349.A0A0L6VEK6"/>
<protein>
    <recommendedName>
        <fullName evidence="9">Glucanase</fullName>
        <ecNumber evidence="9">3.2.1.-</ecNumber>
    </recommendedName>
</protein>
<dbReference type="PANTHER" id="PTHR33753:SF2">
    <property type="entry name" value="GLYCOSIDE HYDROLASE FAMILY 7 PROTEIN"/>
    <property type="match status" value="1"/>
</dbReference>
<dbReference type="InterPro" id="IPR037019">
    <property type="entry name" value="Glyco_hydro_7_sf"/>
</dbReference>
<evidence type="ECO:0000256" key="6">
    <source>
        <dbReference type="ARBA" id="ARBA00023277"/>
    </source>
</evidence>
<evidence type="ECO:0000256" key="1">
    <source>
        <dbReference type="ARBA" id="ARBA00001641"/>
    </source>
</evidence>
<name>A0A0L6VEK6_9BASI</name>
<comment type="similarity">
    <text evidence="2 9">Belongs to the glycosyl hydrolase 7 (cellulase C) family.</text>
</comment>
<evidence type="ECO:0000256" key="10">
    <source>
        <dbReference type="SAM" id="SignalP"/>
    </source>
</evidence>
<evidence type="ECO:0000256" key="8">
    <source>
        <dbReference type="ARBA" id="ARBA00023326"/>
    </source>
</evidence>
<dbReference type="EMBL" id="LAVV01006602">
    <property type="protein sequence ID" value="KNZ59188.1"/>
    <property type="molecule type" value="Genomic_DNA"/>
</dbReference>